<evidence type="ECO:0000313" key="4">
    <source>
        <dbReference type="EMBL" id="OGI50102.1"/>
    </source>
</evidence>
<evidence type="ECO:0000259" key="2">
    <source>
        <dbReference type="Pfam" id="PF01458"/>
    </source>
</evidence>
<dbReference type="EMBL" id="MFTC01000078">
    <property type="protein sequence ID" value="OGI50102.1"/>
    <property type="molecule type" value="Genomic_DNA"/>
</dbReference>
<proteinExistence type="inferred from homology"/>
<dbReference type="Pfam" id="PF01458">
    <property type="entry name" value="SUFBD_core"/>
    <property type="match status" value="1"/>
</dbReference>
<dbReference type="Proteomes" id="UP000179037">
    <property type="component" value="Unassembled WGS sequence"/>
</dbReference>
<evidence type="ECO:0000259" key="3">
    <source>
        <dbReference type="Pfam" id="PF19295"/>
    </source>
</evidence>
<dbReference type="Pfam" id="PF19295">
    <property type="entry name" value="SufBD_N"/>
    <property type="match status" value="1"/>
</dbReference>
<reference evidence="4 5" key="1">
    <citation type="journal article" date="2016" name="Nat. Commun.">
        <title>Thousands of microbial genomes shed light on interconnected biogeochemical processes in an aquifer system.</title>
        <authorList>
            <person name="Anantharaman K."/>
            <person name="Brown C.T."/>
            <person name="Hug L.A."/>
            <person name="Sharon I."/>
            <person name="Castelle C.J."/>
            <person name="Probst A.J."/>
            <person name="Thomas B.C."/>
            <person name="Singh A."/>
            <person name="Wilkins M.J."/>
            <person name="Karaoz U."/>
            <person name="Brodie E.L."/>
            <person name="Williams K.H."/>
            <person name="Hubbard S.S."/>
            <person name="Banfield J.F."/>
        </authorList>
    </citation>
    <scope>NUCLEOTIDE SEQUENCE [LARGE SCALE GENOMIC DNA]</scope>
</reference>
<evidence type="ECO:0000256" key="1">
    <source>
        <dbReference type="ARBA" id="ARBA00043967"/>
    </source>
</evidence>
<dbReference type="AlphaFoldDB" id="A0A1F6TYF5"/>
<dbReference type="PANTHER" id="PTHR43575:SF1">
    <property type="entry name" value="PROTEIN ABCI7, CHLOROPLASTIC"/>
    <property type="match status" value="1"/>
</dbReference>
<feature type="domain" description="SUF system FeS cluster assembly SufBD N-terminal" evidence="3">
    <location>
        <begin position="8"/>
        <end position="173"/>
    </location>
</feature>
<evidence type="ECO:0000313" key="5">
    <source>
        <dbReference type="Proteomes" id="UP000179037"/>
    </source>
</evidence>
<dbReference type="PANTHER" id="PTHR43575">
    <property type="entry name" value="PROTEIN ABCI7, CHLOROPLASTIC"/>
    <property type="match status" value="1"/>
</dbReference>
<dbReference type="SUPFAM" id="SSF101960">
    <property type="entry name" value="Stabilizer of iron transporter SufD"/>
    <property type="match status" value="1"/>
</dbReference>
<feature type="domain" description="SUF system FeS cluster assembly SufBD core" evidence="2">
    <location>
        <begin position="183"/>
        <end position="411"/>
    </location>
</feature>
<comment type="caution">
    <text evidence="4">The sequence shown here is derived from an EMBL/GenBank/DDBJ whole genome shotgun (WGS) entry which is preliminary data.</text>
</comment>
<dbReference type="STRING" id="1817768.A3A87_08565"/>
<accession>A0A1F6TYF5</accession>
<dbReference type="InterPro" id="IPR011542">
    <property type="entry name" value="SUF_FeS_clus_asmbl_SufD"/>
</dbReference>
<sequence length="449" mass="49429">MNSNDTAKETYLDVMGAAQKELAGAPSWLRDLRRDSAARFAEVGFPTPRDEEWKYTDVTPIVQAGFKPAARDVNGADPARLEGFWFENLPSHRLVFINGHYSEKLSTPGAWPEGVTVMGLAAALRDQAHRLEPYLGHYAPQKIHGFAALNTALFTDGAYIHLGRGARLAKPLHLLYVSTGAANPLLSQPRNLVVAEADSQAVLIENYVAIGESAYFTNALTEVVVGPHAVIEHYRLQEEGAKAYHIGGLHAHLDRDGRFTAHGIDLGGRLVRNDLRSVLDAEGAECQLNGLYVLGGRQHVDNHTHIDHARPRGTSREFYKGVLDGRSRAVFHGRVVVHPDAQHTDAQQVNNNLLLSRNAEADTKPQLEIYADDVKCAHGATVGQLDPEALFYLRSRAVDEAAARDLLTCAFARDVLSRLRLEPVRSQLERHLAAKLRVAALHQAQEVLH</sequence>
<dbReference type="NCBIfam" id="TIGR01981">
    <property type="entry name" value="sufD"/>
    <property type="match status" value="1"/>
</dbReference>
<dbReference type="InterPro" id="IPR055346">
    <property type="entry name" value="Fe-S_cluster_assembly_SufBD"/>
</dbReference>
<comment type="similarity">
    <text evidence="1">Belongs to the iron-sulfur cluster assembly SufBD family.</text>
</comment>
<dbReference type="GO" id="GO:0016226">
    <property type="term" value="P:iron-sulfur cluster assembly"/>
    <property type="evidence" value="ECO:0007669"/>
    <property type="project" value="InterPro"/>
</dbReference>
<protein>
    <submittedName>
        <fullName evidence="4">Fe-S cluster assembly protein SufD</fullName>
    </submittedName>
</protein>
<dbReference type="InterPro" id="IPR045595">
    <property type="entry name" value="SufBD_N"/>
</dbReference>
<dbReference type="InterPro" id="IPR000825">
    <property type="entry name" value="SUF_FeS_clus_asmbl_SufBD_core"/>
</dbReference>
<dbReference type="InterPro" id="IPR037284">
    <property type="entry name" value="SUF_FeS_clus_asmbl_SufBD_sf"/>
</dbReference>
<name>A0A1F6TYF5_9PROT</name>
<gene>
    <name evidence="4" type="ORF">A3A87_08565</name>
</gene>
<organism evidence="4 5">
    <name type="scientific">Candidatus Muproteobacteria bacterium RIFCSPLOWO2_01_FULL_60_18</name>
    <dbReference type="NCBI Taxonomy" id="1817768"/>
    <lineage>
        <taxon>Bacteria</taxon>
        <taxon>Pseudomonadati</taxon>
        <taxon>Pseudomonadota</taxon>
        <taxon>Candidatus Muproteobacteria</taxon>
    </lineage>
</organism>